<feature type="region of interest" description="Disordered" evidence="1">
    <location>
        <begin position="139"/>
        <end position="162"/>
    </location>
</feature>
<reference evidence="2 3" key="1">
    <citation type="journal article" date="2015" name="Parasitol. Res.">
        <title>Viruses in close associations with free-living amoebae.</title>
        <authorList>
            <person name="Scheid P."/>
        </authorList>
    </citation>
    <scope>NUCLEOTIDE SEQUENCE [LARGE SCALE GENOMIC DNA]</scope>
    <source>
        <strain evidence="2">KlaHel</strain>
    </source>
</reference>
<evidence type="ECO:0000313" key="2">
    <source>
        <dbReference type="EMBL" id="AJF98235.1"/>
    </source>
</evidence>
<dbReference type="Proteomes" id="UP000202511">
    <property type="component" value="Segment"/>
</dbReference>
<organism evidence="2 3">
    <name type="scientific">Pandoravirus inopinatum</name>
    <dbReference type="NCBI Taxonomy" id="1605721"/>
    <lineage>
        <taxon>Viruses</taxon>
        <taxon>Pandoravirus</taxon>
    </lineage>
</organism>
<protein>
    <submittedName>
        <fullName evidence="2">Uncharacterized protein</fullName>
    </submittedName>
</protein>
<feature type="compositionally biased region" description="Basic and acidic residues" evidence="1">
    <location>
        <begin position="152"/>
        <end position="162"/>
    </location>
</feature>
<dbReference type="GeneID" id="23463152"/>
<evidence type="ECO:0000256" key="1">
    <source>
        <dbReference type="SAM" id="MobiDB-lite"/>
    </source>
</evidence>
<dbReference type="RefSeq" id="YP_009120470.1">
    <property type="nucleotide sequence ID" value="NC_026440.1"/>
</dbReference>
<dbReference type="EMBL" id="KP136319">
    <property type="protein sequence ID" value="AJF98235.1"/>
    <property type="molecule type" value="Genomic_DNA"/>
</dbReference>
<name>A0A0B5J8J4_9VIRU</name>
<sequence length="162" mass="18076">MSVDFFVCLVDGGGQLSWRGCCVCLLQDCLLFILDARQRPYCASPFVARRPLPPPPSPTAVFFFLCAAIRPHAFFVLYFFSCPFVAWLEKAPGGPFGFFGCGHQNLFSATVSFFFASTFCGRGLARRMEGYASTKIKKKREGARPAGAWRGPWDRRENLPTP</sequence>
<proteinExistence type="predicted"/>
<dbReference type="KEGG" id="vg:23463152"/>
<accession>A0A0B5J8J4</accession>
<evidence type="ECO:0000313" key="3">
    <source>
        <dbReference type="Proteomes" id="UP000202511"/>
    </source>
</evidence>